<reference evidence="2" key="2">
    <citation type="submission" date="2016-10" db="EMBL/GenBank/DDBJ databases">
        <authorList>
            <person name="Cai Z."/>
        </authorList>
    </citation>
    <scope>NUCLEOTIDE SEQUENCE [LARGE SCALE GENOMIC DNA]</scope>
    <source>
        <strain evidence="2">DSM 25227</strain>
    </source>
</reference>
<dbReference type="EMBL" id="UETC01000012">
    <property type="protein sequence ID" value="SSA50206.1"/>
    <property type="molecule type" value="Genomic_DNA"/>
</dbReference>
<protein>
    <submittedName>
        <fullName evidence="2">Uncharacterized protein</fullName>
    </submittedName>
</protein>
<gene>
    <name evidence="1" type="ORF">BCF38_11283</name>
    <name evidence="2" type="ORF">SAMN05421539_11283</name>
</gene>
<dbReference type="Proteomes" id="UP000251571">
    <property type="component" value="Unassembled WGS sequence"/>
</dbReference>
<evidence type="ECO:0000313" key="3">
    <source>
        <dbReference type="Proteomes" id="UP000245839"/>
    </source>
</evidence>
<dbReference type="RefSeq" id="WP_170125495.1">
    <property type="nucleotide sequence ID" value="NZ_QGDJ01000012.1"/>
</dbReference>
<organism evidence="2 4">
    <name type="scientific">Jannaschia seohaensis</name>
    <dbReference type="NCBI Taxonomy" id="475081"/>
    <lineage>
        <taxon>Bacteria</taxon>
        <taxon>Pseudomonadati</taxon>
        <taxon>Pseudomonadota</taxon>
        <taxon>Alphaproteobacteria</taxon>
        <taxon>Rhodobacterales</taxon>
        <taxon>Roseobacteraceae</taxon>
        <taxon>Jannaschia</taxon>
    </lineage>
</organism>
<dbReference type="EMBL" id="QGDJ01000012">
    <property type="protein sequence ID" value="PWJ14460.1"/>
    <property type="molecule type" value="Genomic_DNA"/>
</dbReference>
<reference evidence="1 3" key="3">
    <citation type="submission" date="2018-03" db="EMBL/GenBank/DDBJ databases">
        <title>Genomic Encyclopedia of Archaeal and Bacterial Type Strains, Phase II (KMG-II): from individual species to whole genera.</title>
        <authorList>
            <person name="Goeker M."/>
        </authorList>
    </citation>
    <scope>NUCLEOTIDE SEQUENCE [LARGE SCALE GENOMIC DNA]</scope>
    <source>
        <strain evidence="1 3">DSM 25227</strain>
    </source>
</reference>
<name>A0A2Y9B1B2_9RHOB</name>
<dbReference type="AlphaFoldDB" id="A0A2Y9B1B2"/>
<reference evidence="4" key="1">
    <citation type="submission" date="2016-10" db="EMBL/GenBank/DDBJ databases">
        <authorList>
            <person name="Varghese N."/>
            <person name="Submissions S."/>
        </authorList>
    </citation>
    <scope>NUCLEOTIDE SEQUENCE [LARGE SCALE GENOMIC DNA]</scope>
    <source>
        <strain evidence="4">DSM 25227</strain>
    </source>
</reference>
<keyword evidence="3" id="KW-1185">Reference proteome</keyword>
<evidence type="ECO:0000313" key="2">
    <source>
        <dbReference type="EMBL" id="SSA50206.1"/>
    </source>
</evidence>
<dbReference type="Proteomes" id="UP000245839">
    <property type="component" value="Unassembled WGS sequence"/>
</dbReference>
<sequence>MMNLFEVLVLSLSLGLGLAVVRFAMLAFLPAHPMSQFISRLDRLFGDSR</sequence>
<evidence type="ECO:0000313" key="1">
    <source>
        <dbReference type="EMBL" id="PWJ14460.1"/>
    </source>
</evidence>
<proteinExistence type="predicted"/>
<evidence type="ECO:0000313" key="4">
    <source>
        <dbReference type="Proteomes" id="UP000251571"/>
    </source>
</evidence>
<accession>A0A2Y9B1B2</accession>